<dbReference type="InterPro" id="IPR050950">
    <property type="entry name" value="HTH-type_LysR_regulators"/>
</dbReference>
<dbReference type="GO" id="GO:0003677">
    <property type="term" value="F:DNA binding"/>
    <property type="evidence" value="ECO:0007669"/>
    <property type="project" value="UniProtKB-KW"/>
</dbReference>
<dbReference type="InterPro" id="IPR036390">
    <property type="entry name" value="WH_DNA-bd_sf"/>
</dbReference>
<evidence type="ECO:0000256" key="3">
    <source>
        <dbReference type="ARBA" id="ARBA00023125"/>
    </source>
</evidence>
<feature type="domain" description="HTH lysR-type" evidence="5">
    <location>
        <begin position="12"/>
        <end position="69"/>
    </location>
</feature>
<dbReference type="OrthoDB" id="8479357at2"/>
<dbReference type="AlphaFoldDB" id="A0A1G7T0D0"/>
<dbReference type="Gene3D" id="1.10.10.10">
    <property type="entry name" value="Winged helix-like DNA-binding domain superfamily/Winged helix DNA-binding domain"/>
    <property type="match status" value="1"/>
</dbReference>
<dbReference type="EMBL" id="FNBL01000015">
    <property type="protein sequence ID" value="SDG28109.1"/>
    <property type="molecule type" value="Genomic_DNA"/>
</dbReference>
<dbReference type="Pfam" id="PF00126">
    <property type="entry name" value="HTH_1"/>
    <property type="match status" value="1"/>
</dbReference>
<organism evidence="6 7">
    <name type="scientific">Celeribacter baekdonensis</name>
    <dbReference type="NCBI Taxonomy" id="875171"/>
    <lineage>
        <taxon>Bacteria</taxon>
        <taxon>Pseudomonadati</taxon>
        <taxon>Pseudomonadota</taxon>
        <taxon>Alphaproteobacteria</taxon>
        <taxon>Rhodobacterales</taxon>
        <taxon>Roseobacteraceae</taxon>
        <taxon>Celeribacter</taxon>
    </lineage>
</organism>
<dbReference type="FunFam" id="1.10.10.10:FF:000001">
    <property type="entry name" value="LysR family transcriptional regulator"/>
    <property type="match status" value="1"/>
</dbReference>
<evidence type="ECO:0000313" key="7">
    <source>
        <dbReference type="Proteomes" id="UP000182284"/>
    </source>
</evidence>
<dbReference type="InterPro" id="IPR036388">
    <property type="entry name" value="WH-like_DNA-bd_sf"/>
</dbReference>
<comment type="similarity">
    <text evidence="1">Belongs to the LysR transcriptional regulatory family.</text>
</comment>
<protein>
    <submittedName>
        <fullName evidence="6">LysR family transcriptional regulator, nitrogen assimilation regulatory protein</fullName>
    </submittedName>
</protein>
<dbReference type="Pfam" id="PF03466">
    <property type="entry name" value="LysR_substrate"/>
    <property type="match status" value="1"/>
</dbReference>
<dbReference type="Proteomes" id="UP000182284">
    <property type="component" value="Unassembled WGS sequence"/>
</dbReference>
<dbReference type="InterPro" id="IPR000847">
    <property type="entry name" value="LysR_HTH_N"/>
</dbReference>
<name>A0A1G7T0D0_9RHOB</name>
<accession>A0A1G7T0D0</accession>
<keyword evidence="3" id="KW-0238">DNA-binding</keyword>
<evidence type="ECO:0000256" key="2">
    <source>
        <dbReference type="ARBA" id="ARBA00023015"/>
    </source>
</evidence>
<dbReference type="RefSeq" id="WP_074646749.1">
    <property type="nucleotide sequence ID" value="NZ_FNBL01000015.1"/>
</dbReference>
<reference evidence="6 7" key="1">
    <citation type="submission" date="2016-10" db="EMBL/GenBank/DDBJ databases">
        <authorList>
            <person name="de Groot N.N."/>
        </authorList>
    </citation>
    <scope>NUCLEOTIDE SEQUENCE [LARGE SCALE GENOMIC DNA]</scope>
    <source>
        <strain evidence="6 7">DSM 27375</strain>
    </source>
</reference>
<dbReference type="GO" id="GO:0003700">
    <property type="term" value="F:DNA-binding transcription factor activity"/>
    <property type="evidence" value="ECO:0007669"/>
    <property type="project" value="InterPro"/>
</dbReference>
<sequence length="312" mass="34964">MSQKFQGQDWFPEMRALRYFVCVAEEQSFSKAAGRLRIAQPALSRQIAGLERDLGIPLFDRLPRGVELTEAGEILLQHAYSVFSQLSQAFRDTTNHSQHPKGIVVLGTPPTPGEFILPELVTRTRERFPEIELRLVEGFSRELEKALISGDIAIAVMHDPPRRSDIYSEVLISEQLNLIGSPDALTRESYTFAEAAAMPLVMPPRPNYLRLIVDRVADEQGVSLNVVQRVEGVWHLKALVRHGTGFTLLTSGAVAVEKHQGTLDVRPITDPEVTWPLCVATSREQRRKGAVRAIEGLIVEIMREVREEGGWK</sequence>
<dbReference type="Gene3D" id="3.40.190.290">
    <property type="match status" value="1"/>
</dbReference>
<evidence type="ECO:0000313" key="6">
    <source>
        <dbReference type="EMBL" id="SDG28109.1"/>
    </source>
</evidence>
<dbReference type="GO" id="GO:0005829">
    <property type="term" value="C:cytosol"/>
    <property type="evidence" value="ECO:0007669"/>
    <property type="project" value="TreeGrafter"/>
</dbReference>
<evidence type="ECO:0000259" key="5">
    <source>
        <dbReference type="PROSITE" id="PS50931"/>
    </source>
</evidence>
<dbReference type="PROSITE" id="PS50931">
    <property type="entry name" value="HTH_LYSR"/>
    <property type="match status" value="1"/>
</dbReference>
<evidence type="ECO:0000256" key="1">
    <source>
        <dbReference type="ARBA" id="ARBA00009437"/>
    </source>
</evidence>
<keyword evidence="4" id="KW-0804">Transcription</keyword>
<dbReference type="PRINTS" id="PR00039">
    <property type="entry name" value="HTHLYSR"/>
</dbReference>
<evidence type="ECO:0000256" key="4">
    <source>
        <dbReference type="ARBA" id="ARBA00023163"/>
    </source>
</evidence>
<dbReference type="InterPro" id="IPR005119">
    <property type="entry name" value="LysR_subst-bd"/>
</dbReference>
<dbReference type="SUPFAM" id="SSF53850">
    <property type="entry name" value="Periplasmic binding protein-like II"/>
    <property type="match status" value="1"/>
</dbReference>
<dbReference type="SUPFAM" id="SSF46785">
    <property type="entry name" value="Winged helix' DNA-binding domain"/>
    <property type="match status" value="1"/>
</dbReference>
<gene>
    <name evidence="6" type="ORF">SAMN04488117_11592</name>
</gene>
<proteinExistence type="inferred from homology"/>
<dbReference type="PANTHER" id="PTHR30419">
    <property type="entry name" value="HTH-TYPE TRANSCRIPTIONAL REGULATOR YBHD"/>
    <property type="match status" value="1"/>
</dbReference>
<keyword evidence="2" id="KW-0805">Transcription regulation</keyword>